<evidence type="ECO:0000313" key="2">
    <source>
        <dbReference type="Proteomes" id="UP000277204"/>
    </source>
</evidence>
<dbReference type="Proteomes" id="UP000277204">
    <property type="component" value="Unassembled WGS sequence"/>
</dbReference>
<dbReference type="AlphaFoldDB" id="A0A183N8B9"/>
<proteinExistence type="predicted"/>
<reference evidence="1 2" key="1">
    <citation type="submission" date="2018-11" db="EMBL/GenBank/DDBJ databases">
        <authorList>
            <consortium name="Pathogen Informatics"/>
        </authorList>
    </citation>
    <scope>NUCLEOTIDE SEQUENCE [LARGE SCALE GENOMIC DNA]</scope>
    <source>
        <strain evidence="1 2">Zambia</strain>
    </source>
</reference>
<sequence>MVVGGSQQGFLLTTSNHHLVLCLAQNTKTKEAVFLKYDEGIQEMYYETERLTDRKIAADTIKWIADVERHYKSSSQAPSELTNKNGELETRSQGTQATIYENQGENSSQLFSSVIQVRIWMKF</sequence>
<accession>A0A183N8B9</accession>
<keyword evidence="2" id="KW-1185">Reference proteome</keyword>
<name>A0A183N8B9_9TREM</name>
<gene>
    <name evidence="1" type="ORF">SMRZ_LOCUS24544</name>
</gene>
<dbReference type="EMBL" id="UZAI01020480">
    <property type="protein sequence ID" value="VDP51713.1"/>
    <property type="molecule type" value="Genomic_DNA"/>
</dbReference>
<evidence type="ECO:0000313" key="1">
    <source>
        <dbReference type="EMBL" id="VDP51713.1"/>
    </source>
</evidence>
<dbReference type="STRING" id="48269.A0A183N8B9"/>
<protein>
    <submittedName>
        <fullName evidence="1">Uncharacterized protein</fullName>
    </submittedName>
</protein>
<organism evidence="1 2">
    <name type="scientific">Schistosoma margrebowiei</name>
    <dbReference type="NCBI Taxonomy" id="48269"/>
    <lineage>
        <taxon>Eukaryota</taxon>
        <taxon>Metazoa</taxon>
        <taxon>Spiralia</taxon>
        <taxon>Lophotrochozoa</taxon>
        <taxon>Platyhelminthes</taxon>
        <taxon>Trematoda</taxon>
        <taxon>Digenea</taxon>
        <taxon>Strigeidida</taxon>
        <taxon>Schistosomatoidea</taxon>
        <taxon>Schistosomatidae</taxon>
        <taxon>Schistosoma</taxon>
    </lineage>
</organism>